<organism evidence="1 2">
    <name type="scientific">Nakamurella flavida</name>
    <dbReference type="NCBI Taxonomy" id="363630"/>
    <lineage>
        <taxon>Bacteria</taxon>
        <taxon>Bacillati</taxon>
        <taxon>Actinomycetota</taxon>
        <taxon>Actinomycetes</taxon>
        <taxon>Nakamurellales</taxon>
        <taxon>Nakamurellaceae</taxon>
        <taxon>Nakamurella</taxon>
    </lineage>
</organism>
<dbReference type="EMBL" id="JAERWL010000014">
    <property type="protein sequence ID" value="MBM9478004.1"/>
    <property type="molecule type" value="Genomic_DNA"/>
</dbReference>
<reference evidence="1" key="1">
    <citation type="submission" date="2021-01" db="EMBL/GenBank/DDBJ databases">
        <title>KCTC 19127 draft genome.</title>
        <authorList>
            <person name="An D."/>
        </authorList>
    </citation>
    <scope>NUCLEOTIDE SEQUENCE</scope>
    <source>
        <strain evidence="1">KCTC 19127</strain>
    </source>
</reference>
<dbReference type="RefSeq" id="WP_205258121.1">
    <property type="nucleotide sequence ID" value="NZ_BAAAPV010000002.1"/>
</dbReference>
<gene>
    <name evidence="1" type="ORF">JL107_16265</name>
</gene>
<dbReference type="AlphaFoldDB" id="A0A939C6F4"/>
<comment type="caution">
    <text evidence="1">The sequence shown here is derived from an EMBL/GenBank/DDBJ whole genome shotgun (WGS) entry which is preliminary data.</text>
</comment>
<protein>
    <submittedName>
        <fullName evidence="1">Uncharacterized protein</fullName>
    </submittedName>
</protein>
<proteinExistence type="predicted"/>
<evidence type="ECO:0000313" key="1">
    <source>
        <dbReference type="EMBL" id="MBM9478004.1"/>
    </source>
</evidence>
<keyword evidence="2" id="KW-1185">Reference proteome</keyword>
<sequence>MIKAGAGTNLPAQVGTWVTADAGGQYPVYTSGDSSVSLSFLAGSDYDGIATNVTNSRTVVGAGVCGSTSVETNLTCYLKTADGVINISADGSTTPLVALVDFADQLTTTLGTS</sequence>
<name>A0A939C6F4_9ACTN</name>
<evidence type="ECO:0000313" key="2">
    <source>
        <dbReference type="Proteomes" id="UP000663801"/>
    </source>
</evidence>
<accession>A0A939C6F4</accession>
<dbReference type="Proteomes" id="UP000663801">
    <property type="component" value="Unassembled WGS sequence"/>
</dbReference>